<proteinExistence type="predicted"/>
<dbReference type="RefSeq" id="WP_037275659.1">
    <property type="nucleotide sequence ID" value="NZ_QHKI01000118.1"/>
</dbReference>
<sequence length="202" mass="22496">MIKRTFVWTPGSVAQVRDEFAGRPAPGVVIVPLEVGTALVSTEPKSLTDSIKVSEWARTKDIQPVLFMWNADALAIYPGLLGWDWGRREDVLELTMRPQRFGMLGAALIDLFDSIRVQKSSHAKYIRAARRIANALYADQDAVLAVVREWQVGGYDVLIELFERTRKTDLAKIAGLIQSGEFDRWGGVSDMPVVPLADLPDD</sequence>
<dbReference type="Proteomes" id="UP000287547">
    <property type="component" value="Unassembled WGS sequence"/>
</dbReference>
<organism evidence="1 2">
    <name type="scientific">Kibdelosporangium aridum</name>
    <dbReference type="NCBI Taxonomy" id="2030"/>
    <lineage>
        <taxon>Bacteria</taxon>
        <taxon>Bacillati</taxon>
        <taxon>Actinomycetota</taxon>
        <taxon>Actinomycetes</taxon>
        <taxon>Pseudonocardiales</taxon>
        <taxon>Pseudonocardiaceae</taxon>
        <taxon>Kibdelosporangium</taxon>
    </lineage>
</organism>
<name>A0A428XY44_KIBAR</name>
<evidence type="ECO:0000313" key="2">
    <source>
        <dbReference type="Proteomes" id="UP000287547"/>
    </source>
</evidence>
<evidence type="ECO:0000313" key="1">
    <source>
        <dbReference type="EMBL" id="RSM60268.1"/>
    </source>
</evidence>
<protein>
    <submittedName>
        <fullName evidence="1">Uncharacterized protein</fullName>
    </submittedName>
</protein>
<comment type="caution">
    <text evidence="1">The sequence shown here is derived from an EMBL/GenBank/DDBJ whole genome shotgun (WGS) entry which is preliminary data.</text>
</comment>
<accession>A0A428XY44</accession>
<dbReference type="AlphaFoldDB" id="A0A428XY44"/>
<gene>
    <name evidence="1" type="ORF">DMH04_54365</name>
</gene>
<dbReference type="EMBL" id="QHKI01000118">
    <property type="protein sequence ID" value="RSM60268.1"/>
    <property type="molecule type" value="Genomic_DNA"/>
</dbReference>
<reference evidence="1 2" key="1">
    <citation type="submission" date="2018-05" db="EMBL/GenBank/DDBJ databases">
        <title>Evolution of GPA BGCs.</title>
        <authorList>
            <person name="Waglechner N."/>
            <person name="Wright G.D."/>
        </authorList>
    </citation>
    <scope>NUCLEOTIDE SEQUENCE [LARGE SCALE GENOMIC DNA]</scope>
    <source>
        <strain evidence="1 2">A82846</strain>
    </source>
</reference>